<sequence>MSITADPLFVAAEVQWRTESLSAGLAHAAPARHHGHAIRTALQRVRQSHRHGRPTAGRHAARVA</sequence>
<proteinExistence type="predicted"/>
<accession>A0A1H0P3Y5</accession>
<protein>
    <submittedName>
        <fullName evidence="1">Uncharacterized protein</fullName>
    </submittedName>
</protein>
<organism evidence="1 2">
    <name type="scientific">Pedococcus dokdonensis</name>
    <dbReference type="NCBI Taxonomy" id="443156"/>
    <lineage>
        <taxon>Bacteria</taxon>
        <taxon>Bacillati</taxon>
        <taxon>Actinomycetota</taxon>
        <taxon>Actinomycetes</taxon>
        <taxon>Micrococcales</taxon>
        <taxon>Intrasporangiaceae</taxon>
        <taxon>Pedococcus</taxon>
    </lineage>
</organism>
<evidence type="ECO:0000313" key="2">
    <source>
        <dbReference type="Proteomes" id="UP000199077"/>
    </source>
</evidence>
<dbReference type="RefSeq" id="WP_091782664.1">
    <property type="nucleotide sequence ID" value="NZ_LT629711.1"/>
</dbReference>
<dbReference type="AlphaFoldDB" id="A0A1H0P3Y5"/>
<reference evidence="2" key="1">
    <citation type="submission" date="2016-10" db="EMBL/GenBank/DDBJ databases">
        <authorList>
            <person name="Varghese N."/>
            <person name="Submissions S."/>
        </authorList>
    </citation>
    <scope>NUCLEOTIDE SEQUENCE [LARGE SCALE GENOMIC DNA]</scope>
    <source>
        <strain evidence="2">DSM 22329</strain>
    </source>
</reference>
<evidence type="ECO:0000313" key="1">
    <source>
        <dbReference type="EMBL" id="SDO99777.1"/>
    </source>
</evidence>
<dbReference type="STRING" id="443156.SAMN04489867_1135"/>
<keyword evidence="2" id="KW-1185">Reference proteome</keyword>
<gene>
    <name evidence="1" type="ORF">SAMN04489867_1135</name>
</gene>
<dbReference type="Proteomes" id="UP000199077">
    <property type="component" value="Chromosome I"/>
</dbReference>
<name>A0A1H0P3Y5_9MICO</name>
<dbReference type="EMBL" id="LT629711">
    <property type="protein sequence ID" value="SDO99777.1"/>
    <property type="molecule type" value="Genomic_DNA"/>
</dbReference>